<dbReference type="PROSITE" id="PS01124">
    <property type="entry name" value="HTH_ARAC_FAMILY_2"/>
    <property type="match status" value="1"/>
</dbReference>
<evidence type="ECO:0000259" key="4">
    <source>
        <dbReference type="PROSITE" id="PS01124"/>
    </source>
</evidence>
<evidence type="ECO:0000256" key="1">
    <source>
        <dbReference type="ARBA" id="ARBA00023015"/>
    </source>
</evidence>
<protein>
    <submittedName>
        <fullName evidence="5">AraC-like DNA-binding protein</fullName>
    </submittedName>
</protein>
<reference evidence="5 6" key="1">
    <citation type="submission" date="2019-03" db="EMBL/GenBank/DDBJ databases">
        <title>Genomic Encyclopedia of Type Strains, Phase IV (KMG-IV): sequencing the most valuable type-strain genomes for metagenomic binning, comparative biology and taxonomic classification.</title>
        <authorList>
            <person name="Goeker M."/>
        </authorList>
    </citation>
    <scope>NUCLEOTIDE SEQUENCE [LARGE SCALE GENOMIC DNA]</scope>
    <source>
        <strain evidence="5 6">DSM 21100</strain>
    </source>
</reference>
<dbReference type="Gene3D" id="1.10.10.60">
    <property type="entry name" value="Homeodomain-like"/>
    <property type="match status" value="2"/>
</dbReference>
<dbReference type="SUPFAM" id="SSF46689">
    <property type="entry name" value="Homeodomain-like"/>
    <property type="match status" value="1"/>
</dbReference>
<feature type="domain" description="HTH araC/xylS-type" evidence="4">
    <location>
        <begin position="216"/>
        <end position="314"/>
    </location>
</feature>
<dbReference type="InterPro" id="IPR018062">
    <property type="entry name" value="HTH_AraC-typ_CS"/>
</dbReference>
<dbReference type="InterPro" id="IPR009057">
    <property type="entry name" value="Homeodomain-like_sf"/>
</dbReference>
<dbReference type="PROSITE" id="PS00041">
    <property type="entry name" value="HTH_ARAC_FAMILY_1"/>
    <property type="match status" value="1"/>
</dbReference>
<name>A0A4R3KUS3_9SPHI</name>
<evidence type="ECO:0000313" key="6">
    <source>
        <dbReference type="Proteomes" id="UP000295807"/>
    </source>
</evidence>
<accession>A0A4R3KUS3</accession>
<organism evidence="5 6">
    <name type="scientific">Anseongella ginsenosidimutans</name>
    <dbReference type="NCBI Taxonomy" id="496056"/>
    <lineage>
        <taxon>Bacteria</taxon>
        <taxon>Pseudomonadati</taxon>
        <taxon>Bacteroidota</taxon>
        <taxon>Sphingobacteriia</taxon>
        <taxon>Sphingobacteriales</taxon>
        <taxon>Sphingobacteriaceae</taxon>
        <taxon>Anseongella</taxon>
    </lineage>
</organism>
<dbReference type="Proteomes" id="UP000295807">
    <property type="component" value="Unassembled WGS sequence"/>
</dbReference>
<keyword evidence="3" id="KW-0804">Transcription</keyword>
<comment type="caution">
    <text evidence="5">The sequence shown here is derived from an EMBL/GenBank/DDBJ whole genome shotgun (WGS) entry which is preliminary data.</text>
</comment>
<gene>
    <name evidence="5" type="ORF">EDD80_1021</name>
</gene>
<keyword evidence="6" id="KW-1185">Reference proteome</keyword>
<evidence type="ECO:0000313" key="5">
    <source>
        <dbReference type="EMBL" id="TCS88811.1"/>
    </source>
</evidence>
<keyword evidence="2 5" id="KW-0238">DNA-binding</keyword>
<dbReference type="GO" id="GO:0003700">
    <property type="term" value="F:DNA-binding transcription factor activity"/>
    <property type="evidence" value="ECO:0007669"/>
    <property type="project" value="InterPro"/>
</dbReference>
<dbReference type="GO" id="GO:0043565">
    <property type="term" value="F:sequence-specific DNA binding"/>
    <property type="evidence" value="ECO:0007669"/>
    <property type="project" value="InterPro"/>
</dbReference>
<dbReference type="RefSeq" id="WP_147698230.1">
    <property type="nucleotide sequence ID" value="NZ_CP042432.1"/>
</dbReference>
<keyword evidence="1" id="KW-0805">Transcription regulation</keyword>
<dbReference type="PANTHER" id="PTHR43280:SF10">
    <property type="entry name" value="REGULATORY PROTEIN POCR"/>
    <property type="match status" value="1"/>
</dbReference>
<evidence type="ECO:0000256" key="3">
    <source>
        <dbReference type="ARBA" id="ARBA00023163"/>
    </source>
</evidence>
<dbReference type="EMBL" id="SMAD01000002">
    <property type="protein sequence ID" value="TCS88811.1"/>
    <property type="molecule type" value="Genomic_DNA"/>
</dbReference>
<proteinExistence type="predicted"/>
<sequence>MAPSCILIADTATFVVHPYFPLDVHCYFPYTAALLRQFLPGHTLFMDLCSYRIERKRATVYAKVKHPVLIFCYLLQGRIAGLDKQGQPEALLSGKQYAGFNLRDGRYRLGLEKGRHLVLNFALDKKLMLLILKNYPTLARLIREQPFLDDKRQALPLCKIDFGITRIISRLQKMPKLKTFAEPFLFDLVLELLMHYETQLQSGNFLYYQTTQEKIYDVKEFIQSNYTDPACQVSQLAREFNSTRKTLAREYKKEFGISMKEHITKLRMKLALQLLEQNCLIKEVTRATGYQNPFSFSRMFKKYYGYPPEKRKGNKGFLCLAY</sequence>
<dbReference type="SMART" id="SM00342">
    <property type="entry name" value="HTH_ARAC"/>
    <property type="match status" value="1"/>
</dbReference>
<dbReference type="AlphaFoldDB" id="A0A4R3KUS3"/>
<dbReference type="InterPro" id="IPR018060">
    <property type="entry name" value="HTH_AraC"/>
</dbReference>
<dbReference type="Pfam" id="PF12833">
    <property type="entry name" value="HTH_18"/>
    <property type="match status" value="1"/>
</dbReference>
<dbReference type="PANTHER" id="PTHR43280">
    <property type="entry name" value="ARAC-FAMILY TRANSCRIPTIONAL REGULATOR"/>
    <property type="match status" value="1"/>
</dbReference>
<evidence type="ECO:0000256" key="2">
    <source>
        <dbReference type="ARBA" id="ARBA00023125"/>
    </source>
</evidence>